<accession>A0ABS8UWT2</accession>
<dbReference type="PANTHER" id="PTHR47293">
    <property type="entry name" value="JACALIN-RELATED LECTIN 3"/>
    <property type="match status" value="1"/>
</dbReference>
<keyword evidence="2" id="KW-0430">Lectin</keyword>
<evidence type="ECO:0000256" key="2">
    <source>
        <dbReference type="ARBA" id="ARBA00022734"/>
    </source>
</evidence>
<dbReference type="InterPro" id="IPR001229">
    <property type="entry name" value="Jacalin-like_lectin_dom"/>
</dbReference>
<dbReference type="PANTHER" id="PTHR47293:SF77">
    <property type="entry name" value="AGGLUTININ-LIKE"/>
    <property type="match status" value="1"/>
</dbReference>
<dbReference type="SMART" id="SM00915">
    <property type="entry name" value="Jacalin"/>
    <property type="match status" value="1"/>
</dbReference>
<dbReference type="PROSITE" id="PS51752">
    <property type="entry name" value="JACALIN_LECTIN"/>
    <property type="match status" value="1"/>
</dbReference>
<organism evidence="4 5">
    <name type="scientific">Datura stramonium</name>
    <name type="common">Jimsonweed</name>
    <name type="synonym">Common thornapple</name>
    <dbReference type="NCBI Taxonomy" id="4076"/>
    <lineage>
        <taxon>Eukaryota</taxon>
        <taxon>Viridiplantae</taxon>
        <taxon>Streptophyta</taxon>
        <taxon>Embryophyta</taxon>
        <taxon>Tracheophyta</taxon>
        <taxon>Spermatophyta</taxon>
        <taxon>Magnoliopsida</taxon>
        <taxon>eudicotyledons</taxon>
        <taxon>Gunneridae</taxon>
        <taxon>Pentapetalae</taxon>
        <taxon>asterids</taxon>
        <taxon>lamiids</taxon>
        <taxon>Solanales</taxon>
        <taxon>Solanaceae</taxon>
        <taxon>Solanoideae</taxon>
        <taxon>Datureae</taxon>
        <taxon>Datura</taxon>
    </lineage>
</organism>
<proteinExistence type="inferred from homology"/>
<dbReference type="InterPro" id="IPR036404">
    <property type="entry name" value="Jacalin-like_lectin_dom_sf"/>
</dbReference>
<gene>
    <name evidence="4" type="ORF">HAX54_023591</name>
</gene>
<reference evidence="4 5" key="1">
    <citation type="journal article" date="2021" name="BMC Genomics">
        <title>Datura genome reveals duplications of psychoactive alkaloid biosynthetic genes and high mutation rate following tissue culture.</title>
        <authorList>
            <person name="Rajewski A."/>
            <person name="Carter-House D."/>
            <person name="Stajich J."/>
            <person name="Litt A."/>
        </authorList>
    </citation>
    <scope>NUCLEOTIDE SEQUENCE [LARGE SCALE GENOMIC DNA]</scope>
    <source>
        <strain evidence="4">AR-01</strain>
    </source>
</reference>
<dbReference type="Pfam" id="PF01419">
    <property type="entry name" value="Jacalin"/>
    <property type="match status" value="1"/>
</dbReference>
<sequence length="269" mass="28845">MGNQVSYDEVDSILVESWGGSGGSKWNYKLRGPIKEILINHGEVIDSIMFRTINNDQGDTIDSPRFGGNGGRTSKVVIEDAPLEYLTGIKGTYGYFGRDLVVKSLSFTTNAKSYGPIGKEAGGTPFSFVMEDGGAIVGFHGSSVIFLDAIGVYVQKLRNPYSSPPKEDGKKVEPNAELPMARRSLGSRQHPACGLRLGVKVVAILVVVKERLSQAGGLDCRTVGLDAKAVIERVLGAKKMDIMKTIIPRSAGPWGGCSGPNNGIHELFE</sequence>
<dbReference type="Gene3D" id="2.100.10.30">
    <property type="entry name" value="Jacalin-like lectin domain"/>
    <property type="match status" value="1"/>
</dbReference>
<feature type="domain" description="Jacalin-type lectin" evidence="3">
    <location>
        <begin position="12"/>
        <end position="156"/>
    </location>
</feature>
<name>A0ABS8UWT2_DATST</name>
<dbReference type="SUPFAM" id="SSF51101">
    <property type="entry name" value="Mannose-binding lectins"/>
    <property type="match status" value="1"/>
</dbReference>
<keyword evidence="5" id="KW-1185">Reference proteome</keyword>
<comment type="caution">
    <text evidence="4">The sequence shown here is derived from an EMBL/GenBank/DDBJ whole genome shotgun (WGS) entry which is preliminary data.</text>
</comment>
<dbReference type="CDD" id="cd09612">
    <property type="entry name" value="Jacalin"/>
    <property type="match status" value="1"/>
</dbReference>
<dbReference type="EMBL" id="JACEIK010002865">
    <property type="protein sequence ID" value="MCD9639212.1"/>
    <property type="molecule type" value="Genomic_DNA"/>
</dbReference>
<comment type="similarity">
    <text evidence="1">Belongs to the jacalin lectin family.</text>
</comment>
<dbReference type="InterPro" id="IPR033734">
    <property type="entry name" value="Jacalin-like_lectin_dom_plant"/>
</dbReference>
<evidence type="ECO:0000259" key="3">
    <source>
        <dbReference type="PROSITE" id="PS51752"/>
    </source>
</evidence>
<evidence type="ECO:0000256" key="1">
    <source>
        <dbReference type="ARBA" id="ARBA00006568"/>
    </source>
</evidence>
<dbReference type="Proteomes" id="UP000823775">
    <property type="component" value="Unassembled WGS sequence"/>
</dbReference>
<protein>
    <recommendedName>
        <fullName evidence="3">Jacalin-type lectin domain-containing protein</fullName>
    </recommendedName>
</protein>
<evidence type="ECO:0000313" key="4">
    <source>
        <dbReference type="EMBL" id="MCD9639212.1"/>
    </source>
</evidence>
<evidence type="ECO:0000313" key="5">
    <source>
        <dbReference type="Proteomes" id="UP000823775"/>
    </source>
</evidence>